<evidence type="ECO:0000313" key="1">
    <source>
        <dbReference type="EMBL" id="RUL98575.1"/>
    </source>
</evidence>
<protein>
    <submittedName>
        <fullName evidence="1">Uncharacterized protein</fullName>
    </submittedName>
</protein>
<sequence>MINRRSLLWSTYLSSGGGGHPVWVPDPNRYMPAATRTRWPAGFTMTYATGLNYQCSRLYFGSPDYPTNDFLIPFVGFGLTEGGLAPQETVLPNADIPLDGANFIHPNGTKYPILFGGAATASVTAATGIVYGQVTLPTSLPAWSIFGIETFYHGTVGNTYIGAYRCQRHRGEKLWAAGDLASVQALAAANGPSTAALDPDNWYNTVGNATNSQQLAYGPALVLAKGWDGRPVPMLLADSLAERQEIAASADDRGNMGVWRRWFDQRDPIWGSLIPLVMGVPGAKSKQELATSATKRWTMIDAIKTTYNAGKDIWTCVADQSGRNDNNATAATWYGDKFGLVDRVKTRYGAGTHVVGMTLWPTLTSTDNARTAGAYSVATLWNGVTGTLKTVNDAIKASSRYAKVMDVFPAYTTDADPSKAPGSEMFPLGNVIGHPGNQDGVTTWDTIRMPSGIPRGAVITFEYQPGLWASRTVLSEAPVGDGTSNYKVQEVFATNVQDNATLYGKALNLDSGSGTTTHVHPLLHAILRIISRIPQSEKSKFYSAA</sequence>
<dbReference type="Proteomes" id="UP000273611">
    <property type="component" value="Unassembled WGS sequence"/>
</dbReference>
<dbReference type="RefSeq" id="WP_127431197.1">
    <property type="nucleotide sequence ID" value="NZ_BMFI01000012.1"/>
</dbReference>
<dbReference type="EMBL" id="RIBW01000013">
    <property type="protein sequence ID" value="RUL98575.1"/>
    <property type="molecule type" value="Genomic_DNA"/>
</dbReference>
<organism evidence="1 2">
    <name type="scientific">Rhizobium anhuiense</name>
    <dbReference type="NCBI Taxonomy" id="1184720"/>
    <lineage>
        <taxon>Bacteria</taxon>
        <taxon>Pseudomonadati</taxon>
        <taxon>Pseudomonadota</taxon>
        <taxon>Alphaproteobacteria</taxon>
        <taxon>Hyphomicrobiales</taxon>
        <taxon>Rhizobiaceae</taxon>
        <taxon>Rhizobium/Agrobacterium group</taxon>
        <taxon>Rhizobium</taxon>
    </lineage>
</organism>
<name>A0A3S0RLI9_9HYPH</name>
<comment type="caution">
    <text evidence="1">The sequence shown here is derived from an EMBL/GenBank/DDBJ whole genome shotgun (WGS) entry which is preliminary data.</text>
</comment>
<proteinExistence type="predicted"/>
<gene>
    <name evidence="1" type="ORF">EEQ99_24190</name>
</gene>
<dbReference type="AlphaFoldDB" id="A0A3S0RLI9"/>
<evidence type="ECO:0000313" key="2">
    <source>
        <dbReference type="Proteomes" id="UP000273611"/>
    </source>
</evidence>
<reference evidence="1 2" key="1">
    <citation type="journal article" date="2015" name="Int. J. Syst. Evol. Microbiol.">
        <title>Rhizobium anhuiense sp. nov., isolated from effective nodules of Vicia faba and Pisum sativum.</title>
        <authorList>
            <person name="Zhang Y.J."/>
            <person name="Zheng W.T."/>
            <person name="Everall I."/>
            <person name="Young J.P."/>
            <person name="Zhang X.X."/>
            <person name="Tian C.F."/>
            <person name="Sui X.H."/>
            <person name="Wang E.T."/>
            <person name="Chen W.X."/>
        </authorList>
    </citation>
    <scope>NUCLEOTIDE SEQUENCE [LARGE SCALE GENOMIC DNA]</scope>
    <source>
        <strain evidence="1 2">CCBAU 23252</strain>
    </source>
</reference>
<accession>A0A3S0RLI9</accession>